<accession>A0ABT9ZLT2</accession>
<protein>
    <submittedName>
        <fullName evidence="1">Uncharacterized protein</fullName>
    </submittedName>
</protein>
<organism evidence="1 2">
    <name type="scientific">Metabacillus malikii</name>
    <dbReference type="NCBI Taxonomy" id="1504265"/>
    <lineage>
        <taxon>Bacteria</taxon>
        <taxon>Bacillati</taxon>
        <taxon>Bacillota</taxon>
        <taxon>Bacilli</taxon>
        <taxon>Bacillales</taxon>
        <taxon>Bacillaceae</taxon>
        <taxon>Metabacillus</taxon>
    </lineage>
</organism>
<dbReference type="RefSeq" id="WP_307345389.1">
    <property type="nucleotide sequence ID" value="NZ_JAUSUD010000026.1"/>
</dbReference>
<evidence type="ECO:0000313" key="1">
    <source>
        <dbReference type="EMBL" id="MDQ0232864.1"/>
    </source>
</evidence>
<keyword evidence="2" id="KW-1185">Reference proteome</keyword>
<sequence length="129" mass="14891">MACLDKLKEKIFVHVQMTHGSNFLQVSLEDTRIKEDGKVIYAINENKSEIIITLFNDFISIVIEDQFIDQLLPHVYPMINLDTFTTARTLVDRFVSNYQEKLLDISNISTITIPNRKNDLSKSIRNGDD</sequence>
<dbReference type="EMBL" id="JAUSUD010000026">
    <property type="protein sequence ID" value="MDQ0232864.1"/>
    <property type="molecule type" value="Genomic_DNA"/>
</dbReference>
<proteinExistence type="predicted"/>
<evidence type="ECO:0000313" key="2">
    <source>
        <dbReference type="Proteomes" id="UP001234495"/>
    </source>
</evidence>
<name>A0ABT9ZLT2_9BACI</name>
<reference evidence="1 2" key="1">
    <citation type="submission" date="2023-07" db="EMBL/GenBank/DDBJ databases">
        <title>Genomic Encyclopedia of Type Strains, Phase IV (KMG-IV): sequencing the most valuable type-strain genomes for metagenomic binning, comparative biology and taxonomic classification.</title>
        <authorList>
            <person name="Goeker M."/>
        </authorList>
    </citation>
    <scope>NUCLEOTIDE SEQUENCE [LARGE SCALE GENOMIC DNA]</scope>
    <source>
        <strain evidence="1 2">DSM 29005</strain>
    </source>
</reference>
<gene>
    <name evidence="1" type="ORF">J2S19_004186</name>
</gene>
<dbReference type="Proteomes" id="UP001234495">
    <property type="component" value="Unassembled WGS sequence"/>
</dbReference>
<comment type="caution">
    <text evidence="1">The sequence shown here is derived from an EMBL/GenBank/DDBJ whole genome shotgun (WGS) entry which is preliminary data.</text>
</comment>